<dbReference type="PANTHER" id="PTHR48069:SF3">
    <property type="entry name" value="DIHYDROFOLATE REDUCTASE"/>
    <property type="match status" value="1"/>
</dbReference>
<comment type="pathway">
    <text evidence="1">Cofactor biosynthesis; tetrahydrofolate biosynthesis; 5,6,7,8-tetrahydrofolate from 7,8-dihydrofolate: step 1/1.</text>
</comment>
<dbReference type="PANTHER" id="PTHR48069">
    <property type="entry name" value="DIHYDROFOLATE REDUCTASE"/>
    <property type="match status" value="1"/>
</dbReference>
<evidence type="ECO:0000259" key="7">
    <source>
        <dbReference type="PROSITE" id="PS51330"/>
    </source>
</evidence>
<dbReference type="InterPro" id="IPR024072">
    <property type="entry name" value="DHFR-like_dom_sf"/>
</dbReference>
<comment type="caution">
    <text evidence="8">The sequence shown here is derived from an EMBL/GenBank/DDBJ whole genome shotgun (WGS) entry which is preliminary data.</text>
</comment>
<keyword evidence="5" id="KW-0521">NADP</keyword>
<gene>
    <name evidence="8" type="ORF">COZ39_03980</name>
</gene>
<organism evidence="8 9">
    <name type="scientific">Candidatus Roizmanbacteria bacterium CG_4_10_14_3_um_filter_33_21</name>
    <dbReference type="NCBI Taxonomy" id="1974830"/>
    <lineage>
        <taxon>Bacteria</taxon>
        <taxon>Candidatus Roizmaniibacteriota</taxon>
    </lineage>
</organism>
<feature type="domain" description="DHFR" evidence="7">
    <location>
        <begin position="2"/>
        <end position="48"/>
    </location>
</feature>
<protein>
    <recommendedName>
        <fullName evidence="3">dihydrofolate reductase</fullName>
        <ecNumber evidence="3">1.5.1.3</ecNumber>
    </recommendedName>
</protein>
<dbReference type="InterPro" id="IPR001796">
    <property type="entry name" value="DHFR_dom"/>
</dbReference>
<dbReference type="SUPFAM" id="SSF53597">
    <property type="entry name" value="Dihydrofolate reductase-like"/>
    <property type="match status" value="1"/>
</dbReference>
<dbReference type="Proteomes" id="UP000229708">
    <property type="component" value="Unassembled WGS sequence"/>
</dbReference>
<evidence type="ECO:0000313" key="8">
    <source>
        <dbReference type="EMBL" id="PIX71044.1"/>
    </source>
</evidence>
<dbReference type="GO" id="GO:0006730">
    <property type="term" value="P:one-carbon metabolic process"/>
    <property type="evidence" value="ECO:0007669"/>
    <property type="project" value="UniProtKB-KW"/>
</dbReference>
<evidence type="ECO:0000256" key="4">
    <source>
        <dbReference type="ARBA" id="ARBA00022563"/>
    </source>
</evidence>
<dbReference type="EMBL" id="PFJI01000175">
    <property type="protein sequence ID" value="PIX71044.1"/>
    <property type="molecule type" value="Genomic_DNA"/>
</dbReference>
<dbReference type="CDD" id="cd00209">
    <property type="entry name" value="DHFR"/>
    <property type="match status" value="1"/>
</dbReference>
<dbReference type="GO" id="GO:0005829">
    <property type="term" value="C:cytosol"/>
    <property type="evidence" value="ECO:0007669"/>
    <property type="project" value="TreeGrafter"/>
</dbReference>
<evidence type="ECO:0000313" key="9">
    <source>
        <dbReference type="Proteomes" id="UP000229708"/>
    </source>
</evidence>
<keyword evidence="4" id="KW-0554">One-carbon metabolism</keyword>
<dbReference type="InterPro" id="IPR012259">
    <property type="entry name" value="DHFR"/>
</dbReference>
<dbReference type="AlphaFoldDB" id="A0A2M7LSQ0"/>
<evidence type="ECO:0000256" key="5">
    <source>
        <dbReference type="ARBA" id="ARBA00022857"/>
    </source>
</evidence>
<dbReference type="Pfam" id="PF00186">
    <property type="entry name" value="DHFR_1"/>
    <property type="match status" value="1"/>
</dbReference>
<evidence type="ECO:0000256" key="6">
    <source>
        <dbReference type="ARBA" id="ARBA00023002"/>
    </source>
</evidence>
<evidence type="ECO:0000256" key="2">
    <source>
        <dbReference type="ARBA" id="ARBA00009539"/>
    </source>
</evidence>
<dbReference type="GO" id="GO:0046654">
    <property type="term" value="P:tetrahydrofolate biosynthetic process"/>
    <property type="evidence" value="ECO:0007669"/>
    <property type="project" value="InterPro"/>
</dbReference>
<dbReference type="PRINTS" id="PR00070">
    <property type="entry name" value="DHFR"/>
</dbReference>
<evidence type="ECO:0000256" key="3">
    <source>
        <dbReference type="ARBA" id="ARBA00012856"/>
    </source>
</evidence>
<feature type="non-terminal residue" evidence="8">
    <location>
        <position position="48"/>
    </location>
</feature>
<dbReference type="GO" id="GO:0046655">
    <property type="term" value="P:folic acid metabolic process"/>
    <property type="evidence" value="ECO:0007669"/>
    <property type="project" value="TreeGrafter"/>
</dbReference>
<evidence type="ECO:0000256" key="1">
    <source>
        <dbReference type="ARBA" id="ARBA00004903"/>
    </source>
</evidence>
<dbReference type="PROSITE" id="PS51330">
    <property type="entry name" value="DHFR_2"/>
    <property type="match status" value="1"/>
</dbReference>
<keyword evidence="6" id="KW-0560">Oxidoreductase</keyword>
<name>A0A2M7LSQ0_9BACT</name>
<accession>A0A2M7LSQ0</accession>
<proteinExistence type="inferred from homology"/>
<dbReference type="EC" id="1.5.1.3" evidence="3"/>
<dbReference type="GO" id="GO:0046452">
    <property type="term" value="P:dihydrofolate metabolic process"/>
    <property type="evidence" value="ECO:0007669"/>
    <property type="project" value="TreeGrafter"/>
</dbReference>
<sequence>MTISIIAAIGPNRELGKNNKLLWHIPEDMKRFKQLTSGHTVIMGRKTF</sequence>
<reference evidence="9" key="1">
    <citation type="submission" date="2017-09" db="EMBL/GenBank/DDBJ databases">
        <title>Depth-based differentiation of microbial function through sediment-hosted aquifers and enrichment of novel symbionts in the deep terrestrial subsurface.</title>
        <authorList>
            <person name="Probst A.J."/>
            <person name="Ladd B."/>
            <person name="Jarett J.K."/>
            <person name="Geller-Mcgrath D.E."/>
            <person name="Sieber C.M.K."/>
            <person name="Emerson J.B."/>
            <person name="Anantharaman K."/>
            <person name="Thomas B.C."/>
            <person name="Malmstrom R."/>
            <person name="Stieglmeier M."/>
            <person name="Klingl A."/>
            <person name="Woyke T."/>
            <person name="Ryan C.M."/>
            <person name="Banfield J.F."/>
        </authorList>
    </citation>
    <scope>NUCLEOTIDE SEQUENCE [LARGE SCALE GENOMIC DNA]</scope>
</reference>
<dbReference type="GO" id="GO:0004146">
    <property type="term" value="F:dihydrofolate reductase activity"/>
    <property type="evidence" value="ECO:0007669"/>
    <property type="project" value="UniProtKB-EC"/>
</dbReference>
<dbReference type="Gene3D" id="3.40.430.10">
    <property type="entry name" value="Dihydrofolate Reductase, subunit A"/>
    <property type="match status" value="1"/>
</dbReference>
<dbReference type="GO" id="GO:0050661">
    <property type="term" value="F:NADP binding"/>
    <property type="evidence" value="ECO:0007669"/>
    <property type="project" value="InterPro"/>
</dbReference>
<comment type="similarity">
    <text evidence="2">Belongs to the dihydrofolate reductase family.</text>
</comment>